<evidence type="ECO:0000313" key="1">
    <source>
        <dbReference type="EMBL" id="EKV06348.1"/>
    </source>
</evidence>
<organism evidence="1 2">
    <name type="scientific">Penicillium digitatum (strain Pd1 / CECT 20795)</name>
    <name type="common">Green mold</name>
    <dbReference type="NCBI Taxonomy" id="1170230"/>
    <lineage>
        <taxon>Eukaryota</taxon>
        <taxon>Fungi</taxon>
        <taxon>Dikarya</taxon>
        <taxon>Ascomycota</taxon>
        <taxon>Pezizomycotina</taxon>
        <taxon>Eurotiomycetes</taxon>
        <taxon>Eurotiomycetidae</taxon>
        <taxon>Eurotiales</taxon>
        <taxon>Aspergillaceae</taxon>
        <taxon>Penicillium</taxon>
    </lineage>
</organism>
<dbReference type="VEuPathDB" id="FungiDB:PDIP_79730"/>
<name>K9FUG6_PEND1</name>
<accession>K9FUG6</accession>
<proteinExistence type="predicted"/>
<protein>
    <submittedName>
        <fullName evidence="1">Uncharacterized protein</fullName>
    </submittedName>
</protein>
<dbReference type="Proteomes" id="UP000009886">
    <property type="component" value="Unassembled WGS sequence"/>
</dbReference>
<gene>
    <name evidence="1" type="ORF">PDIP_79730</name>
</gene>
<dbReference type="EMBL" id="AKCU01000481">
    <property type="protein sequence ID" value="EKV06348.1"/>
    <property type="molecule type" value="Genomic_DNA"/>
</dbReference>
<reference evidence="2" key="1">
    <citation type="journal article" date="2012" name="BMC Genomics">
        <title>Genome sequence of the necrotrophic fungus Penicillium digitatum, the main postharvest pathogen of citrus.</title>
        <authorList>
            <person name="Marcet-Houben M."/>
            <person name="Ballester A.-R."/>
            <person name="de la Fuente B."/>
            <person name="Harries E."/>
            <person name="Marcos J.F."/>
            <person name="Gonzalez-Candelas L."/>
            <person name="Gabaldon T."/>
        </authorList>
    </citation>
    <scope>NUCLEOTIDE SEQUENCE [LARGE SCALE GENOMIC DNA]</scope>
    <source>
        <strain evidence="2">Pd1 / CECT 20795</strain>
    </source>
</reference>
<dbReference type="AlphaFoldDB" id="K9FUG6"/>
<sequence length="167" mass="19085">MDKDTPQDTNSPILGLLLEDVNKKIDKFEAQLLLKDMHQPASRLEDVAPDRGLALFVWKSEIKRQRVLLSDFGLSDGHSSVARKGIRRDTGAQENKKIHQNYPYRYSEASTNSQEHHAVHQSPGSGRLSARGLHLLWRSLQRNPQNRVLQLLLQELLNPHGHEVYAR</sequence>
<dbReference type="HOGENOM" id="CLU_1595103_0_0_1"/>
<dbReference type="OrthoDB" id="9977870at2759"/>
<dbReference type="KEGG" id="pdp:PDIP_79730"/>
<evidence type="ECO:0000313" key="2">
    <source>
        <dbReference type="Proteomes" id="UP000009886"/>
    </source>
</evidence>
<comment type="caution">
    <text evidence="1">The sequence shown here is derived from an EMBL/GenBank/DDBJ whole genome shotgun (WGS) entry which is preliminary data.</text>
</comment>